<accession>A0A222VQ07</accession>
<evidence type="ECO:0000256" key="2">
    <source>
        <dbReference type="ARBA" id="ARBA00022723"/>
    </source>
</evidence>
<evidence type="ECO:0000313" key="6">
    <source>
        <dbReference type="EMBL" id="SDC31236.1"/>
    </source>
</evidence>
<evidence type="ECO:0000256" key="5">
    <source>
        <dbReference type="ARBA" id="ARBA00023014"/>
    </source>
</evidence>
<dbReference type="GO" id="GO:0016491">
    <property type="term" value="F:oxidoreductase activity"/>
    <property type="evidence" value="ECO:0007669"/>
    <property type="project" value="UniProtKB-KW"/>
</dbReference>
<dbReference type="OrthoDB" id="287984at2"/>
<reference evidence="6 7" key="1">
    <citation type="submission" date="2016-10" db="EMBL/GenBank/DDBJ databases">
        <authorList>
            <person name="de Groot N.N."/>
        </authorList>
    </citation>
    <scope>NUCLEOTIDE SEQUENCE [LARGE SCALE GENOMIC DNA]</scope>
    <source>
        <strain evidence="6 7">CGMCC 4.5506</strain>
    </source>
</reference>
<dbReference type="STRING" id="530584.SAMN05421630_1011255"/>
<dbReference type="InterPro" id="IPR039650">
    <property type="entry name" value="HdrA-like"/>
</dbReference>
<keyword evidence="2" id="KW-0479">Metal-binding</keyword>
<dbReference type="KEGG" id="pmad:BAY61_14375"/>
<keyword evidence="4" id="KW-0408">Iron</keyword>
<dbReference type="PANTHER" id="PTHR43498:SF1">
    <property type="entry name" value="COB--COM HETERODISULFIDE REDUCTASE IRON-SULFUR SUBUNIT A"/>
    <property type="match status" value="1"/>
</dbReference>
<keyword evidence="1" id="KW-0004">4Fe-4S</keyword>
<gene>
    <name evidence="6" type="ORF">SAMN05421630_1011255</name>
</gene>
<dbReference type="PRINTS" id="PR00469">
    <property type="entry name" value="PNDRDTASEII"/>
</dbReference>
<dbReference type="EMBL" id="FMZE01000001">
    <property type="protein sequence ID" value="SDC31236.1"/>
    <property type="molecule type" value="Genomic_DNA"/>
</dbReference>
<dbReference type="PANTHER" id="PTHR43498">
    <property type="entry name" value="FERREDOXIN:COB-COM HETERODISULFIDE REDUCTASE SUBUNIT A"/>
    <property type="match status" value="1"/>
</dbReference>
<keyword evidence="3" id="KW-0560">Oxidoreductase</keyword>
<evidence type="ECO:0000256" key="1">
    <source>
        <dbReference type="ARBA" id="ARBA00022485"/>
    </source>
</evidence>
<sequence>MKRNGAGVKDQYDVIVAGGGSAGIAAAVGASRSGASTLLVERGPCLGGAATLRNVVTYCGLYTREERRQVVHGVAGELLTGLRELGAVSEPTRFTAVAVVFDPESVKRVADELVTASGAEVLLHTQLLGARRDGDRITTVRVADHSGIRELRAATFVDATGEADLAAHGGAEVRYGNEGWVQNGTLGVRFGGLAADARVTRDTVGEAVRAAKRAGAADLTAESGLIARMPVSGDLITYLADEGYDARSAADTTRAEISARRQAQAYLSVIRTLPGCSSAYIVSTGPELGTRESRHIRARYQLTEKEVLHPGPADDAVAIGAWPIEYHPGPSIPSEWSFIGDPGYYGIPLDVLRSNDTANLFAAGRTVDGDRGAGGSLRAMGTAFATGHAAGVAAALTATRGEAATREVRAELNRQDARLPG</sequence>
<dbReference type="GO" id="GO:0046872">
    <property type="term" value="F:metal ion binding"/>
    <property type="evidence" value="ECO:0007669"/>
    <property type="project" value="UniProtKB-KW"/>
</dbReference>
<dbReference type="Pfam" id="PF12831">
    <property type="entry name" value="FAD_oxidored"/>
    <property type="match status" value="1"/>
</dbReference>
<name>A0A222VQ07_9PSEU</name>
<dbReference type="Gene3D" id="3.50.50.60">
    <property type="entry name" value="FAD/NAD(P)-binding domain"/>
    <property type="match status" value="1"/>
</dbReference>
<dbReference type="SUPFAM" id="SSF51905">
    <property type="entry name" value="FAD/NAD(P)-binding domain"/>
    <property type="match status" value="1"/>
</dbReference>
<protein>
    <submittedName>
        <fullName evidence="6">FAD dependent oxidoreductase</fullName>
    </submittedName>
</protein>
<dbReference type="AlphaFoldDB" id="A0A222VQ07"/>
<evidence type="ECO:0000256" key="4">
    <source>
        <dbReference type="ARBA" id="ARBA00023004"/>
    </source>
</evidence>
<organism evidence="6 7">
    <name type="scientific">Prauserella marina</name>
    <dbReference type="NCBI Taxonomy" id="530584"/>
    <lineage>
        <taxon>Bacteria</taxon>
        <taxon>Bacillati</taxon>
        <taxon>Actinomycetota</taxon>
        <taxon>Actinomycetes</taxon>
        <taxon>Pseudonocardiales</taxon>
        <taxon>Pseudonocardiaceae</taxon>
        <taxon>Prauserella</taxon>
    </lineage>
</organism>
<proteinExistence type="predicted"/>
<keyword evidence="7" id="KW-1185">Reference proteome</keyword>
<dbReference type="InterPro" id="IPR036188">
    <property type="entry name" value="FAD/NAD-bd_sf"/>
</dbReference>
<dbReference type="GO" id="GO:0051539">
    <property type="term" value="F:4 iron, 4 sulfur cluster binding"/>
    <property type="evidence" value="ECO:0007669"/>
    <property type="project" value="UniProtKB-KW"/>
</dbReference>
<keyword evidence="5" id="KW-0411">Iron-sulfur</keyword>
<dbReference type="Proteomes" id="UP000199494">
    <property type="component" value="Unassembled WGS sequence"/>
</dbReference>
<evidence type="ECO:0000313" key="7">
    <source>
        <dbReference type="Proteomes" id="UP000199494"/>
    </source>
</evidence>
<evidence type="ECO:0000256" key="3">
    <source>
        <dbReference type="ARBA" id="ARBA00023002"/>
    </source>
</evidence>